<keyword evidence="2 3" id="KW-0040">ANK repeat</keyword>
<feature type="repeat" description="ANK" evidence="3">
    <location>
        <begin position="579"/>
        <end position="616"/>
    </location>
</feature>
<dbReference type="OrthoDB" id="539213at2759"/>
<keyword evidence="5" id="KW-1185">Reference proteome</keyword>
<evidence type="ECO:0000256" key="1">
    <source>
        <dbReference type="ARBA" id="ARBA00022737"/>
    </source>
</evidence>
<evidence type="ECO:0000313" key="5">
    <source>
        <dbReference type="Proteomes" id="UP000736672"/>
    </source>
</evidence>
<evidence type="ECO:0000313" key="4">
    <source>
        <dbReference type="EMBL" id="KAH7243154.1"/>
    </source>
</evidence>
<sequence length="680" mass="76633">MAEPASAVIALIVTGLKTWSVFDALIKAVSNSPADAQHWAVVSDLLKNSCSLMKERLERWRVTTLTPTQEKYLASISAHLEHFQEDLSGLGIPDADAFYGGNPGFKDKAMKAFRLKLDQDDHLIKRVDRSIQIFQISASVLGQLESGPVERVREVLNELGTAFPRLSTDDQKLQTWRQTTQALLTDTATQYFRENPNPSNAQTENLLLPPSGRRKGSVRELQYRFEAAQNWATRFFEADMPILALPFQRQAIELGKELREQQPDYALDMAERVNLAEKYVAIAISCQKHDQTAVSSAVERLDMLGSTVLAESRPHTAPKLCDEQRRIAEMFADLNETDKAITFFRHALDDYVRLGKDQYHRQICETYNLTVGQYQRSRRHIDVDAFRAEMRDELGDDFVPRRDGLARAVAWCISRGFDVTGEDELTFAQLTDRDGNTPLHVAARDREMDMSVLVELMTLERFYEMEDGNGDTPLLVAVSSSNIEVLKELLTRPYLVLVRDANQQTPIHRCRDKETLRIVLQAIEATRGLSSRPSLENIGIDTKDGYGQTALHLFCYQLQAGLVKILVERGADVNAFCSGDRTPLMLALRQGQSEAELHRIIRVLVCRGANTIGTDRYGQNDVQKALLRKGYDQRKILKLRAGDSGSSTMSAKSFGRVPTKSSGKRGHWPAWLCLSNMRRG</sequence>
<dbReference type="Pfam" id="PF12796">
    <property type="entry name" value="Ank_2"/>
    <property type="match status" value="2"/>
</dbReference>
<keyword evidence="1" id="KW-0677">Repeat</keyword>
<comment type="caution">
    <text evidence="4">The sequence shown here is derived from an EMBL/GenBank/DDBJ whole genome shotgun (WGS) entry which is preliminary data.</text>
</comment>
<gene>
    <name evidence="4" type="ORF">B0J15DRAFT_501946</name>
</gene>
<dbReference type="EMBL" id="JAGTJS010000019">
    <property type="protein sequence ID" value="KAH7243154.1"/>
    <property type="molecule type" value="Genomic_DNA"/>
</dbReference>
<dbReference type="PROSITE" id="PS50088">
    <property type="entry name" value="ANK_REPEAT"/>
    <property type="match status" value="4"/>
</dbReference>
<feature type="repeat" description="ANK" evidence="3">
    <location>
        <begin position="434"/>
        <end position="457"/>
    </location>
</feature>
<dbReference type="InterPro" id="IPR036770">
    <property type="entry name" value="Ankyrin_rpt-contain_sf"/>
</dbReference>
<dbReference type="PROSITE" id="PS50297">
    <property type="entry name" value="ANK_REP_REGION"/>
    <property type="match status" value="2"/>
</dbReference>
<dbReference type="PANTHER" id="PTHR24198:SF165">
    <property type="entry name" value="ANKYRIN REPEAT-CONTAINING PROTEIN-RELATED"/>
    <property type="match status" value="1"/>
</dbReference>
<proteinExistence type="predicted"/>
<accession>A0A9P9GP44</accession>
<dbReference type="Proteomes" id="UP000736672">
    <property type="component" value="Unassembled WGS sequence"/>
</dbReference>
<reference evidence="4" key="1">
    <citation type="journal article" date="2021" name="Nat. Commun.">
        <title>Genetic determinants of endophytism in the Arabidopsis root mycobiome.</title>
        <authorList>
            <person name="Mesny F."/>
            <person name="Miyauchi S."/>
            <person name="Thiergart T."/>
            <person name="Pickel B."/>
            <person name="Atanasova L."/>
            <person name="Karlsson M."/>
            <person name="Huettel B."/>
            <person name="Barry K.W."/>
            <person name="Haridas S."/>
            <person name="Chen C."/>
            <person name="Bauer D."/>
            <person name="Andreopoulos W."/>
            <person name="Pangilinan J."/>
            <person name="LaButti K."/>
            <person name="Riley R."/>
            <person name="Lipzen A."/>
            <person name="Clum A."/>
            <person name="Drula E."/>
            <person name="Henrissat B."/>
            <person name="Kohler A."/>
            <person name="Grigoriev I.V."/>
            <person name="Martin F.M."/>
            <person name="Hacquard S."/>
        </authorList>
    </citation>
    <scope>NUCLEOTIDE SEQUENCE</scope>
    <source>
        <strain evidence="4">FSSC 5 MPI-SDFR-AT-0091</strain>
    </source>
</reference>
<protein>
    <submittedName>
        <fullName evidence="4">Ankyrin repeat-containing domain protein</fullName>
    </submittedName>
</protein>
<evidence type="ECO:0000256" key="3">
    <source>
        <dbReference type="PROSITE-ProRule" id="PRU00023"/>
    </source>
</evidence>
<dbReference type="SUPFAM" id="SSF48403">
    <property type="entry name" value="Ankyrin repeat"/>
    <property type="match status" value="1"/>
</dbReference>
<evidence type="ECO:0000256" key="2">
    <source>
        <dbReference type="ARBA" id="ARBA00023043"/>
    </source>
</evidence>
<dbReference type="InterPro" id="IPR002110">
    <property type="entry name" value="Ankyrin_rpt"/>
</dbReference>
<dbReference type="PRINTS" id="PR01415">
    <property type="entry name" value="ANKYRIN"/>
</dbReference>
<dbReference type="PANTHER" id="PTHR24198">
    <property type="entry name" value="ANKYRIN REPEAT AND PROTEIN KINASE DOMAIN-CONTAINING PROTEIN"/>
    <property type="match status" value="1"/>
</dbReference>
<name>A0A9P9GP44_FUSSL</name>
<feature type="repeat" description="ANK" evidence="3">
    <location>
        <begin position="546"/>
        <end position="578"/>
    </location>
</feature>
<dbReference type="SMART" id="SM00248">
    <property type="entry name" value="ANK"/>
    <property type="match status" value="4"/>
</dbReference>
<organism evidence="4 5">
    <name type="scientific">Fusarium solani</name>
    <name type="common">Filamentous fungus</name>
    <dbReference type="NCBI Taxonomy" id="169388"/>
    <lineage>
        <taxon>Eukaryota</taxon>
        <taxon>Fungi</taxon>
        <taxon>Dikarya</taxon>
        <taxon>Ascomycota</taxon>
        <taxon>Pezizomycotina</taxon>
        <taxon>Sordariomycetes</taxon>
        <taxon>Hypocreomycetidae</taxon>
        <taxon>Hypocreales</taxon>
        <taxon>Nectriaceae</taxon>
        <taxon>Fusarium</taxon>
        <taxon>Fusarium solani species complex</taxon>
    </lineage>
</organism>
<feature type="repeat" description="ANK" evidence="3">
    <location>
        <begin position="469"/>
        <end position="501"/>
    </location>
</feature>
<dbReference type="Gene3D" id="1.25.40.20">
    <property type="entry name" value="Ankyrin repeat-containing domain"/>
    <property type="match status" value="1"/>
</dbReference>
<dbReference type="AlphaFoldDB" id="A0A9P9GP44"/>